<dbReference type="GO" id="GO:0006606">
    <property type="term" value="P:protein import into nucleus"/>
    <property type="evidence" value="ECO:0007669"/>
    <property type="project" value="TreeGrafter"/>
</dbReference>
<name>A0A4D9D343_9STRA</name>
<dbReference type="GO" id="GO:0017056">
    <property type="term" value="F:structural constituent of nuclear pore"/>
    <property type="evidence" value="ECO:0007669"/>
    <property type="project" value="InterPro"/>
</dbReference>
<dbReference type="InterPro" id="IPR004870">
    <property type="entry name" value="Nucleoporin_Nup155"/>
</dbReference>
<sequence>MVKLESFLCAQTQGEGGREEGGLKLYREYLLHNRRYADAMELLEGAALVPNGEVKLRERVRLLTEALQCADLAQNSRRRGQPRQQVSVTAHKIQALRDQVLDRLRDAIRLAREAGAGREGRREGREEEEEEVERHVLILEEGLLSSSQVFTVANTYTLWEECLLLIAMCETEEGRGMQSRIQLYWRSIIFNEIPCRAQSPELQAWLERQARDTLSRWWSSGRGGRGVGVGKPDGDLDAPDDKPLRTLFERIQYLSRSMRLQDGGKSTSANSAFPLRYLVEVLLEVEAEVDAALGRVPSFPPSPGPSFPHRTWRALRQVQWAFIDLFLEHVSVYRESRMKAHQVSQPGRTYPPAFHRPMSWSRVHVLDALCDLTNQWYAALKEAPTVGGLGQGEGVMIDTRQQSLVVRELSRLANTTHAAELEAKPIVEELCRLRERFQFYPEHMD</sequence>
<gene>
    <name evidence="1" type="ORF">NSK_005678</name>
</gene>
<evidence type="ECO:0000313" key="2">
    <source>
        <dbReference type="Proteomes" id="UP000355283"/>
    </source>
</evidence>
<evidence type="ECO:0000313" key="1">
    <source>
        <dbReference type="EMBL" id="TFJ83019.1"/>
    </source>
</evidence>
<dbReference type="OrthoDB" id="10317203at2759"/>
<evidence type="ECO:0008006" key="3">
    <source>
        <dbReference type="Google" id="ProtNLM"/>
    </source>
</evidence>
<dbReference type="Proteomes" id="UP000355283">
    <property type="component" value="Unassembled WGS sequence"/>
</dbReference>
<proteinExistence type="predicted"/>
<protein>
    <recommendedName>
        <fullName evidence="3">Nuclear pore complex protein</fullName>
    </recommendedName>
</protein>
<keyword evidence="2" id="KW-1185">Reference proteome</keyword>
<organism evidence="1 2">
    <name type="scientific">Nannochloropsis salina CCMP1776</name>
    <dbReference type="NCBI Taxonomy" id="1027361"/>
    <lineage>
        <taxon>Eukaryota</taxon>
        <taxon>Sar</taxon>
        <taxon>Stramenopiles</taxon>
        <taxon>Ochrophyta</taxon>
        <taxon>Eustigmatophyceae</taxon>
        <taxon>Eustigmatales</taxon>
        <taxon>Monodopsidaceae</taxon>
        <taxon>Microchloropsis</taxon>
        <taxon>Microchloropsis salina</taxon>
    </lineage>
</organism>
<dbReference type="GO" id="GO:0044611">
    <property type="term" value="C:nuclear pore inner ring"/>
    <property type="evidence" value="ECO:0007669"/>
    <property type="project" value="TreeGrafter"/>
</dbReference>
<dbReference type="PANTHER" id="PTHR10350:SF6">
    <property type="entry name" value="NUCLEAR PORE COMPLEX PROTEIN NUP155"/>
    <property type="match status" value="1"/>
</dbReference>
<dbReference type="GO" id="GO:0000972">
    <property type="term" value="P:transcription-dependent tethering of RNA polymerase II gene DNA at nuclear periphery"/>
    <property type="evidence" value="ECO:0007669"/>
    <property type="project" value="TreeGrafter"/>
</dbReference>
<dbReference type="Gene3D" id="1.20.120.1050">
    <property type="match status" value="1"/>
</dbReference>
<dbReference type="GO" id="GO:0006405">
    <property type="term" value="P:RNA export from nucleus"/>
    <property type="evidence" value="ECO:0007669"/>
    <property type="project" value="TreeGrafter"/>
</dbReference>
<reference evidence="1 2" key="1">
    <citation type="submission" date="2019-01" db="EMBL/GenBank/DDBJ databases">
        <title>Nuclear Genome Assembly of the Microalgal Biofuel strain Nannochloropsis salina CCMP1776.</title>
        <authorList>
            <person name="Hovde B."/>
        </authorList>
    </citation>
    <scope>NUCLEOTIDE SEQUENCE [LARGE SCALE GENOMIC DNA]</scope>
    <source>
        <strain evidence="1 2">CCMP1776</strain>
    </source>
</reference>
<dbReference type="EMBL" id="SDOX01000079">
    <property type="protein sequence ID" value="TFJ83019.1"/>
    <property type="molecule type" value="Genomic_DNA"/>
</dbReference>
<dbReference type="GO" id="GO:0036228">
    <property type="term" value="P:protein localization to nuclear inner membrane"/>
    <property type="evidence" value="ECO:0007669"/>
    <property type="project" value="TreeGrafter"/>
</dbReference>
<comment type="caution">
    <text evidence="1">The sequence shown here is derived from an EMBL/GenBank/DDBJ whole genome shotgun (WGS) entry which is preliminary data.</text>
</comment>
<dbReference type="PANTHER" id="PTHR10350">
    <property type="entry name" value="NUCLEAR PORE COMPLEX PROTEIN NUP155"/>
    <property type="match status" value="1"/>
</dbReference>
<dbReference type="AlphaFoldDB" id="A0A4D9D343"/>
<accession>A0A4D9D343</accession>